<feature type="domain" description="Piwi" evidence="3">
    <location>
        <begin position="475"/>
        <end position="790"/>
    </location>
</feature>
<dbReference type="Proteomes" id="UP001140091">
    <property type="component" value="Unassembled WGS sequence"/>
</dbReference>
<dbReference type="SMART" id="SM00949">
    <property type="entry name" value="PAZ"/>
    <property type="match status" value="1"/>
</dbReference>
<dbReference type="Pfam" id="PF08699">
    <property type="entry name" value="ArgoL1"/>
    <property type="match status" value="1"/>
</dbReference>
<dbReference type="PROSITE" id="PS50821">
    <property type="entry name" value="PAZ"/>
    <property type="match status" value="1"/>
</dbReference>
<evidence type="ECO:0000259" key="3">
    <source>
        <dbReference type="PROSITE" id="PS50822"/>
    </source>
</evidence>
<protein>
    <recommendedName>
        <fullName evidence="6">Piwi-domain-containing protein</fullName>
    </recommendedName>
</protein>
<evidence type="ECO:0000313" key="5">
    <source>
        <dbReference type="Proteomes" id="UP001140091"/>
    </source>
</evidence>
<dbReference type="SUPFAM" id="SSF101690">
    <property type="entry name" value="PAZ domain"/>
    <property type="match status" value="1"/>
</dbReference>
<dbReference type="Pfam" id="PF02170">
    <property type="entry name" value="PAZ"/>
    <property type="match status" value="1"/>
</dbReference>
<dbReference type="InterPro" id="IPR014811">
    <property type="entry name" value="ArgoL1"/>
</dbReference>
<organism evidence="4 5">
    <name type="scientific">Candolleomyces eurysporus</name>
    <dbReference type="NCBI Taxonomy" id="2828524"/>
    <lineage>
        <taxon>Eukaryota</taxon>
        <taxon>Fungi</taxon>
        <taxon>Dikarya</taxon>
        <taxon>Basidiomycota</taxon>
        <taxon>Agaricomycotina</taxon>
        <taxon>Agaricomycetes</taxon>
        <taxon>Agaricomycetidae</taxon>
        <taxon>Agaricales</taxon>
        <taxon>Agaricineae</taxon>
        <taxon>Psathyrellaceae</taxon>
        <taxon>Candolleomyces</taxon>
    </lineage>
</organism>
<evidence type="ECO:0008006" key="6">
    <source>
        <dbReference type="Google" id="ProtNLM"/>
    </source>
</evidence>
<reference evidence="4" key="1">
    <citation type="submission" date="2022-06" db="EMBL/GenBank/DDBJ databases">
        <title>Genome Sequence of Candolleomyces eurysporus.</title>
        <authorList>
            <person name="Buettner E."/>
        </authorList>
    </citation>
    <scope>NUCLEOTIDE SEQUENCE</scope>
    <source>
        <strain evidence="4">VTCC 930004</strain>
    </source>
</reference>
<dbReference type="SMART" id="SM00950">
    <property type="entry name" value="Piwi"/>
    <property type="match status" value="1"/>
</dbReference>
<evidence type="ECO:0000313" key="4">
    <source>
        <dbReference type="EMBL" id="KAJ2935733.1"/>
    </source>
</evidence>
<dbReference type="Gene3D" id="3.40.50.2300">
    <property type="match status" value="1"/>
</dbReference>
<dbReference type="InterPro" id="IPR036397">
    <property type="entry name" value="RNaseH_sf"/>
</dbReference>
<feature type="domain" description="PAZ" evidence="2">
    <location>
        <begin position="185"/>
        <end position="306"/>
    </location>
</feature>
<dbReference type="CDD" id="cd02846">
    <property type="entry name" value="PAZ_argonaute_like"/>
    <property type="match status" value="1"/>
</dbReference>
<dbReference type="GO" id="GO:0003723">
    <property type="term" value="F:RNA binding"/>
    <property type="evidence" value="ECO:0007669"/>
    <property type="project" value="InterPro"/>
</dbReference>
<comment type="similarity">
    <text evidence="1">Belongs to the argonaute family.</text>
</comment>
<dbReference type="PROSITE" id="PS50822">
    <property type="entry name" value="PIWI"/>
    <property type="match status" value="1"/>
</dbReference>
<dbReference type="InterPro" id="IPR036085">
    <property type="entry name" value="PAZ_dom_sf"/>
</dbReference>
<keyword evidence="5" id="KW-1185">Reference proteome</keyword>
<comment type="caution">
    <text evidence="4">The sequence shown here is derived from an EMBL/GenBank/DDBJ whole genome shotgun (WGS) entry which is preliminary data.</text>
</comment>
<dbReference type="AlphaFoldDB" id="A0A9W8JRR6"/>
<accession>A0A9W8JRR6</accession>
<evidence type="ECO:0000256" key="1">
    <source>
        <dbReference type="RuleBase" id="RU361178"/>
    </source>
</evidence>
<feature type="non-terminal residue" evidence="4">
    <location>
        <position position="846"/>
    </location>
</feature>
<dbReference type="Pfam" id="PF16486">
    <property type="entry name" value="ArgoN"/>
    <property type="match status" value="1"/>
</dbReference>
<dbReference type="InterPro" id="IPR032474">
    <property type="entry name" value="Argonaute_N"/>
</dbReference>
<dbReference type="InterPro" id="IPR003100">
    <property type="entry name" value="PAZ_dom"/>
</dbReference>
<sequence length="846" mass="95643">MPQVTTNSFEITRLPTTRYYGYDVSFSPAVDQKFWRKRTKLVAHLMVRVHPDLFPGRGRFLYDGAAIGYAHEALHNALRGLRTFHVTLRSDRPADPTERGAYAITLKQASREAITATHISKFLLIRQTTNNLSDQKKAFFINESQEIHGSIFELRRGIFHSVRPALGRVTVLVDTTVAAFYQPIPLMDAMMTVLRTRNARDLYNLNDQQWRNVTKLFKGVIIIEEKPDKRRRDDPGRRRKILDFHRDGALFEFENSDGINITIEQHYRAAHNIRLTQPRLPGVVLKKPPRHQRYEIVPMELCRIAPEQIYKKQLPEGSRDAMVRFSTLRPDDKKRRIQSVSESYNNCEAMKDAGMVVASRPMDVNATLLPTPKIRFGRNNAIDVRNGAWNVVSQTVYSIAGQEYNWAVLNLAPTDIDMTTLGRSVSELLDCARNLADPWGGPEALKTALEQLMNEVAGKAGGQALDSALKQNEFFVFVVLPKDAAGPRATVKFWGDMVHGIVTQCVRVDKFKNLRQGQSSQYWNNVLLKINARLRGENFRVQGSTVFNRFFSGSNPNDRPPPLTMIVGADVGHPGPNVRKPSVASLSFNQDRHGIKYGAISRIQEPRQEVIDDIRNMFHSAMNTLMTREGRPVSNIIVFRDGVSEGEYKRIAAEEIEIIEATIRYNFENHPKIKGTGTPLPKLTFIVVGKRHHTLLFPLDRNFNDGKGNCKAGVVVDEGIVQPNVHDFYLQSHSAIQGTSRSSHYIVLKDEVFGGRTKELQELAFSLCHIYAKATRSVSIPAPVYYADLACGRDSFHYEPGKEDALRASDSASITSGGDSAPFNINPWKEEFKERHGRLANSMYFL</sequence>
<dbReference type="SUPFAM" id="SSF53098">
    <property type="entry name" value="Ribonuclease H-like"/>
    <property type="match status" value="1"/>
</dbReference>
<dbReference type="PANTHER" id="PTHR22891">
    <property type="entry name" value="EUKARYOTIC TRANSLATION INITIATION FACTOR 2C"/>
    <property type="match status" value="1"/>
</dbReference>
<dbReference type="Gene3D" id="3.30.420.10">
    <property type="entry name" value="Ribonuclease H-like superfamily/Ribonuclease H"/>
    <property type="match status" value="1"/>
</dbReference>
<dbReference type="InterPro" id="IPR003165">
    <property type="entry name" value="Piwi"/>
</dbReference>
<dbReference type="InterPro" id="IPR012337">
    <property type="entry name" value="RNaseH-like_sf"/>
</dbReference>
<name>A0A9W8JRR6_9AGAR</name>
<gene>
    <name evidence="4" type="ORF">H1R20_g1363</name>
</gene>
<evidence type="ECO:0000259" key="2">
    <source>
        <dbReference type="PROSITE" id="PS50821"/>
    </source>
</evidence>
<proteinExistence type="inferred from homology"/>
<dbReference type="Gene3D" id="2.170.260.10">
    <property type="entry name" value="paz domain"/>
    <property type="match status" value="1"/>
</dbReference>
<dbReference type="SMART" id="SM01163">
    <property type="entry name" value="DUF1785"/>
    <property type="match status" value="1"/>
</dbReference>
<dbReference type="EMBL" id="JANBPK010000370">
    <property type="protein sequence ID" value="KAJ2935733.1"/>
    <property type="molecule type" value="Genomic_DNA"/>
</dbReference>
<dbReference type="Pfam" id="PF02171">
    <property type="entry name" value="Piwi"/>
    <property type="match status" value="1"/>
</dbReference>
<dbReference type="OrthoDB" id="10252740at2759"/>